<dbReference type="OMA" id="YEGHSHR"/>
<dbReference type="AlphaFoldDB" id="R7TM31"/>
<name>R7TM31_CAPTE</name>
<organism evidence="2">
    <name type="scientific">Capitella teleta</name>
    <name type="common">Polychaete worm</name>
    <dbReference type="NCBI Taxonomy" id="283909"/>
    <lineage>
        <taxon>Eukaryota</taxon>
        <taxon>Metazoa</taxon>
        <taxon>Spiralia</taxon>
        <taxon>Lophotrochozoa</taxon>
        <taxon>Annelida</taxon>
        <taxon>Polychaeta</taxon>
        <taxon>Sedentaria</taxon>
        <taxon>Scolecida</taxon>
        <taxon>Capitellidae</taxon>
        <taxon>Capitella</taxon>
    </lineage>
</organism>
<protein>
    <submittedName>
        <fullName evidence="2 3">Uncharacterized protein</fullName>
    </submittedName>
</protein>
<evidence type="ECO:0000313" key="3">
    <source>
        <dbReference type="EnsemblMetazoa" id="CapteP205375"/>
    </source>
</evidence>
<reference evidence="2 4" key="2">
    <citation type="journal article" date="2013" name="Nature">
        <title>Insights into bilaterian evolution from three spiralian genomes.</title>
        <authorList>
            <person name="Simakov O."/>
            <person name="Marletaz F."/>
            <person name="Cho S.J."/>
            <person name="Edsinger-Gonzales E."/>
            <person name="Havlak P."/>
            <person name="Hellsten U."/>
            <person name="Kuo D.H."/>
            <person name="Larsson T."/>
            <person name="Lv J."/>
            <person name="Arendt D."/>
            <person name="Savage R."/>
            <person name="Osoegawa K."/>
            <person name="de Jong P."/>
            <person name="Grimwood J."/>
            <person name="Chapman J.A."/>
            <person name="Shapiro H."/>
            <person name="Aerts A."/>
            <person name="Otillar R.P."/>
            <person name="Terry A.Y."/>
            <person name="Boore J.L."/>
            <person name="Grigoriev I.V."/>
            <person name="Lindberg D.R."/>
            <person name="Seaver E.C."/>
            <person name="Weisblat D.A."/>
            <person name="Putnam N.H."/>
            <person name="Rokhsar D.S."/>
        </authorList>
    </citation>
    <scope>NUCLEOTIDE SEQUENCE</scope>
    <source>
        <strain evidence="2 4">I ESC-2004</strain>
    </source>
</reference>
<keyword evidence="1" id="KW-1133">Transmembrane helix</keyword>
<keyword evidence="4" id="KW-1185">Reference proteome</keyword>
<reference evidence="4" key="1">
    <citation type="submission" date="2012-12" db="EMBL/GenBank/DDBJ databases">
        <authorList>
            <person name="Hellsten U."/>
            <person name="Grimwood J."/>
            <person name="Chapman J.A."/>
            <person name="Shapiro H."/>
            <person name="Aerts A."/>
            <person name="Otillar R.P."/>
            <person name="Terry A.Y."/>
            <person name="Boore J.L."/>
            <person name="Simakov O."/>
            <person name="Marletaz F."/>
            <person name="Cho S.-J."/>
            <person name="Edsinger-Gonzales E."/>
            <person name="Havlak P."/>
            <person name="Kuo D.-H."/>
            <person name="Larsson T."/>
            <person name="Lv J."/>
            <person name="Arendt D."/>
            <person name="Savage R."/>
            <person name="Osoegawa K."/>
            <person name="de Jong P."/>
            <person name="Lindberg D.R."/>
            <person name="Seaver E.C."/>
            <person name="Weisblat D.A."/>
            <person name="Putnam N.H."/>
            <person name="Grigoriev I.V."/>
            <person name="Rokhsar D.S."/>
        </authorList>
    </citation>
    <scope>NUCLEOTIDE SEQUENCE</scope>
    <source>
        <strain evidence="4">I ESC-2004</strain>
    </source>
</reference>
<dbReference type="EMBL" id="AMQN01002469">
    <property type="status" value="NOT_ANNOTATED_CDS"/>
    <property type="molecule type" value="Genomic_DNA"/>
</dbReference>
<evidence type="ECO:0000313" key="2">
    <source>
        <dbReference type="EMBL" id="ELT94873.1"/>
    </source>
</evidence>
<keyword evidence="1" id="KW-0812">Transmembrane</keyword>
<accession>R7TM31</accession>
<sequence length="359" mass="41265">MPNKVLISRSPVCEFIGIMLGVVTAKRRLGAACVFLVVFSCLRIFAMIRHVGLNSIGERRVYTGDAPQTILTLCTTFVESELRIPLHAAVVKNWGQLKPHIRPVLFTLNMTSVLSTMARNHGWDVVLVTSFNSHHTPYINNMFEYIYNHYKSEYYGFANGDILFSRSLAETLGAIKNATGRKSVMVVGQRNNVNYHEISSNDVEFWQPAKIQKYMCQYGKQEGPLSLDYFITSPYGFPWSTIPDLVVGRERYDNYLLLMSIYLLITTVDGTNSIDNLHLKGRDKTLTHFDLDVKDKKFNEDAILNFGRINFADGSVHNCEYFTRTRKVDISIQRKLKWESPKYFEKFQSNIKALMEHNR</sequence>
<gene>
    <name evidence="2" type="ORF">CAPTEDRAFT_205375</name>
</gene>
<dbReference type="EnsemblMetazoa" id="CapteT205375">
    <property type="protein sequence ID" value="CapteP205375"/>
    <property type="gene ID" value="CapteG205375"/>
</dbReference>
<feature type="transmembrane region" description="Helical" evidence="1">
    <location>
        <begin position="29"/>
        <end position="48"/>
    </location>
</feature>
<dbReference type="Proteomes" id="UP000014760">
    <property type="component" value="Unassembled WGS sequence"/>
</dbReference>
<reference evidence="3" key="3">
    <citation type="submission" date="2015-06" db="UniProtKB">
        <authorList>
            <consortium name="EnsemblMetazoa"/>
        </authorList>
    </citation>
    <scope>IDENTIFICATION</scope>
</reference>
<proteinExistence type="predicted"/>
<keyword evidence="1" id="KW-0472">Membrane</keyword>
<evidence type="ECO:0000256" key="1">
    <source>
        <dbReference type="SAM" id="Phobius"/>
    </source>
</evidence>
<evidence type="ECO:0000313" key="4">
    <source>
        <dbReference type="Proteomes" id="UP000014760"/>
    </source>
</evidence>
<dbReference type="HOGENOM" id="CLU_059633_0_0_1"/>
<dbReference type="OrthoDB" id="6261422at2759"/>
<dbReference type="EMBL" id="KB309292">
    <property type="protein sequence ID" value="ELT94873.1"/>
    <property type="molecule type" value="Genomic_DNA"/>
</dbReference>